<reference evidence="1" key="2">
    <citation type="submission" date="2013-04" db="UniProtKB">
        <authorList>
            <consortium name="EnsemblPlants"/>
        </authorList>
    </citation>
    <scope>IDENTIFICATION</scope>
</reference>
<dbReference type="HOGENOM" id="CLU_2577659_0_0_1"/>
<dbReference type="Proteomes" id="UP000006038">
    <property type="component" value="Chromosome 1"/>
</dbReference>
<dbReference type="Gramene" id="OB01G18440.1">
    <property type="protein sequence ID" value="OB01G18440.1"/>
    <property type="gene ID" value="OB01G18440"/>
</dbReference>
<organism evidence="1">
    <name type="scientific">Oryza brachyantha</name>
    <name type="common">malo sina</name>
    <dbReference type="NCBI Taxonomy" id="4533"/>
    <lineage>
        <taxon>Eukaryota</taxon>
        <taxon>Viridiplantae</taxon>
        <taxon>Streptophyta</taxon>
        <taxon>Embryophyta</taxon>
        <taxon>Tracheophyta</taxon>
        <taxon>Spermatophyta</taxon>
        <taxon>Magnoliopsida</taxon>
        <taxon>Liliopsida</taxon>
        <taxon>Poales</taxon>
        <taxon>Poaceae</taxon>
        <taxon>BOP clade</taxon>
        <taxon>Oryzoideae</taxon>
        <taxon>Oryzeae</taxon>
        <taxon>Oryzinae</taxon>
        <taxon>Oryza</taxon>
    </lineage>
</organism>
<sequence>MASSCAPARSGTNLSMTSTAFCAAMLRNLLASLPSEEPPPARSERERMVRNGTPCWCATSATAALSISTGVHPNLARRNWR</sequence>
<reference evidence="1" key="1">
    <citation type="journal article" date="2013" name="Nat. Commun.">
        <title>Whole-genome sequencing of Oryza brachyantha reveals mechanisms underlying Oryza genome evolution.</title>
        <authorList>
            <person name="Chen J."/>
            <person name="Huang Q."/>
            <person name="Gao D."/>
            <person name="Wang J."/>
            <person name="Lang Y."/>
            <person name="Liu T."/>
            <person name="Li B."/>
            <person name="Bai Z."/>
            <person name="Luis Goicoechea J."/>
            <person name="Liang C."/>
            <person name="Chen C."/>
            <person name="Zhang W."/>
            <person name="Sun S."/>
            <person name="Liao Y."/>
            <person name="Zhang X."/>
            <person name="Yang L."/>
            <person name="Song C."/>
            <person name="Wang M."/>
            <person name="Shi J."/>
            <person name="Liu G."/>
            <person name="Liu J."/>
            <person name="Zhou H."/>
            <person name="Zhou W."/>
            <person name="Yu Q."/>
            <person name="An N."/>
            <person name="Chen Y."/>
            <person name="Cai Q."/>
            <person name="Wang B."/>
            <person name="Liu B."/>
            <person name="Min J."/>
            <person name="Huang Y."/>
            <person name="Wu H."/>
            <person name="Li Z."/>
            <person name="Zhang Y."/>
            <person name="Yin Y."/>
            <person name="Song W."/>
            <person name="Jiang J."/>
            <person name="Jackson S.A."/>
            <person name="Wing R.A."/>
            <person name="Wang J."/>
            <person name="Chen M."/>
        </authorList>
    </citation>
    <scope>NUCLEOTIDE SEQUENCE [LARGE SCALE GENOMIC DNA]</scope>
    <source>
        <strain evidence="1">cv. IRGC 101232</strain>
    </source>
</reference>
<keyword evidence="2" id="KW-1185">Reference proteome</keyword>
<dbReference type="AlphaFoldDB" id="J3KXY8"/>
<proteinExistence type="predicted"/>
<dbReference type="EnsemblPlants" id="OB01G18440.1">
    <property type="protein sequence ID" value="OB01G18440.1"/>
    <property type="gene ID" value="OB01G18440"/>
</dbReference>
<accession>J3KXY8</accession>
<evidence type="ECO:0000313" key="1">
    <source>
        <dbReference type="EnsemblPlants" id="OB01G18440.1"/>
    </source>
</evidence>
<evidence type="ECO:0000313" key="2">
    <source>
        <dbReference type="Proteomes" id="UP000006038"/>
    </source>
</evidence>
<protein>
    <submittedName>
        <fullName evidence="1">Uncharacterized protein</fullName>
    </submittedName>
</protein>
<name>J3KXY8_ORYBR</name>